<evidence type="ECO:0000313" key="4">
    <source>
        <dbReference type="Proteomes" id="UP000837857"/>
    </source>
</evidence>
<dbReference type="CDD" id="cd08688">
    <property type="entry name" value="C2_KIAA0528-like"/>
    <property type="match status" value="1"/>
</dbReference>
<feature type="domain" description="C2" evidence="2">
    <location>
        <begin position="1"/>
        <end position="107"/>
    </location>
</feature>
<dbReference type="InterPro" id="IPR000008">
    <property type="entry name" value="C2_dom"/>
</dbReference>
<feature type="compositionally biased region" description="Polar residues" evidence="1">
    <location>
        <begin position="521"/>
        <end position="531"/>
    </location>
</feature>
<feature type="region of interest" description="Disordered" evidence="1">
    <location>
        <begin position="596"/>
        <end position="617"/>
    </location>
</feature>
<evidence type="ECO:0000256" key="1">
    <source>
        <dbReference type="SAM" id="MobiDB-lite"/>
    </source>
</evidence>
<feature type="compositionally biased region" description="Basic and acidic residues" evidence="1">
    <location>
        <begin position="410"/>
        <end position="419"/>
    </location>
</feature>
<accession>A0ABN8ID31</accession>
<reference evidence="3" key="1">
    <citation type="submission" date="2022-03" db="EMBL/GenBank/DDBJ databases">
        <authorList>
            <person name="Martin H S."/>
        </authorList>
    </citation>
    <scope>NUCLEOTIDE SEQUENCE</scope>
</reference>
<dbReference type="InterPro" id="IPR038983">
    <property type="entry name" value="C2CD5"/>
</dbReference>
<dbReference type="InterPro" id="IPR056431">
    <property type="entry name" value="C2CD5_YbjQ-rel_dom"/>
</dbReference>
<protein>
    <recommendedName>
        <fullName evidence="2">C2 domain-containing protein</fullName>
    </recommendedName>
</protein>
<dbReference type="Pfam" id="PF00168">
    <property type="entry name" value="C2"/>
    <property type="match status" value="1"/>
</dbReference>
<sequence>MPGKIKVKVLAGRNLPVMDRASDTTDAFVEIKFGGVTHKTDVCRKSLNPHWNSTEWYRFEVDESELQDEPLQLRLMDHDTYSANDAIGKVVISLAPLLAREANNAKGTGGPPGGAVMSGWIPVFDTMHGIRGELNVIVKVELFSDFNKYKTSSCGVQFFHCPMIPPGYRATAIHGFVEELIVNDDPEYQWIDKIRTPRASNEARQVAFIKLSNQVQRLVGLKAAELGANAVVGYQQDFDLEGEAGVVARAIGTAVSITPLPTPSQPINMPPCSQQQLKKYLDILATDDESVSDLAEYYQSHQDELLKLLNILNPKAPYLLDEPDNIDEDDKSVELTKEANAKNYAGDRSIYQEEYVSQQSLRHLSEDQTDLNRLLNRASDCDSDSSGPFQKIKKIKNSFFARRFSGSRTRKTEKQDDQVSLKSNSSDNSRISISDIKNEFKKLKRLKKPKICKVINKEEEGIGMASILARSVIHAQTSLACIAESLDSEHSPASTMRRTSESEPNLNVSDDEKTRADLNLASMSSELSGSKRNIPEIHCTSLENVKSTDKNNDDTRQRKLSESCPNTPTVARSDNLLKLPADGDFYGSISSALSVGSSEYSSSDGDDESFETKTDVNRTVETTSSVVQSVLSHDADPEFIAQMEKKLSSLHNPFH</sequence>
<dbReference type="InterPro" id="IPR037785">
    <property type="entry name" value="C2_C2CD5"/>
</dbReference>
<dbReference type="Proteomes" id="UP000837857">
    <property type="component" value="Chromosome 21"/>
</dbReference>
<feature type="compositionally biased region" description="Low complexity" evidence="1">
    <location>
        <begin position="420"/>
        <end position="429"/>
    </location>
</feature>
<keyword evidence="4" id="KW-1185">Reference proteome</keyword>
<feature type="non-terminal residue" evidence="3">
    <location>
        <position position="655"/>
    </location>
</feature>
<dbReference type="InterPro" id="IPR035439">
    <property type="entry name" value="UPF0145_dom_sf"/>
</dbReference>
<gene>
    <name evidence="3" type="ORF">IPOD504_LOCUS8834</name>
</gene>
<feature type="compositionally biased region" description="Polar residues" evidence="1">
    <location>
        <begin position="563"/>
        <end position="572"/>
    </location>
</feature>
<dbReference type="Pfam" id="PF23025">
    <property type="entry name" value="YbjQ_2"/>
    <property type="match status" value="1"/>
</dbReference>
<feature type="compositionally biased region" description="Polar residues" evidence="1">
    <location>
        <begin position="491"/>
        <end position="508"/>
    </location>
</feature>
<feature type="compositionally biased region" description="Basic and acidic residues" evidence="1">
    <location>
        <begin position="546"/>
        <end position="561"/>
    </location>
</feature>
<dbReference type="Gene3D" id="2.60.40.150">
    <property type="entry name" value="C2 domain"/>
    <property type="match status" value="1"/>
</dbReference>
<evidence type="ECO:0000259" key="2">
    <source>
        <dbReference type="PROSITE" id="PS50004"/>
    </source>
</evidence>
<proteinExistence type="predicted"/>
<feature type="region of interest" description="Disordered" evidence="1">
    <location>
        <begin position="487"/>
        <end position="572"/>
    </location>
</feature>
<dbReference type="SMART" id="SM00239">
    <property type="entry name" value="C2"/>
    <property type="match status" value="1"/>
</dbReference>
<name>A0ABN8ID31_9NEOP</name>
<dbReference type="EMBL" id="OW152833">
    <property type="protein sequence ID" value="CAH2054891.1"/>
    <property type="molecule type" value="Genomic_DNA"/>
</dbReference>
<dbReference type="SUPFAM" id="SSF117782">
    <property type="entry name" value="YbjQ-like"/>
    <property type="match status" value="1"/>
</dbReference>
<evidence type="ECO:0000313" key="3">
    <source>
        <dbReference type="EMBL" id="CAH2054891.1"/>
    </source>
</evidence>
<feature type="region of interest" description="Disordered" evidence="1">
    <location>
        <begin position="406"/>
        <end position="429"/>
    </location>
</feature>
<dbReference type="PANTHER" id="PTHR37412">
    <property type="entry name" value="C2 DOMAIN-CONTAINING PROTEIN 5"/>
    <property type="match status" value="1"/>
</dbReference>
<dbReference type="PANTHER" id="PTHR37412:SF2">
    <property type="entry name" value="C2 DOMAIN-CONTAINING PROTEIN 5"/>
    <property type="match status" value="1"/>
</dbReference>
<dbReference type="PROSITE" id="PS50004">
    <property type="entry name" value="C2"/>
    <property type="match status" value="1"/>
</dbReference>
<dbReference type="InterPro" id="IPR035892">
    <property type="entry name" value="C2_domain_sf"/>
</dbReference>
<organism evidence="3 4">
    <name type="scientific">Iphiclides podalirius</name>
    <name type="common">scarce swallowtail</name>
    <dbReference type="NCBI Taxonomy" id="110791"/>
    <lineage>
        <taxon>Eukaryota</taxon>
        <taxon>Metazoa</taxon>
        <taxon>Ecdysozoa</taxon>
        <taxon>Arthropoda</taxon>
        <taxon>Hexapoda</taxon>
        <taxon>Insecta</taxon>
        <taxon>Pterygota</taxon>
        <taxon>Neoptera</taxon>
        <taxon>Endopterygota</taxon>
        <taxon>Lepidoptera</taxon>
        <taxon>Glossata</taxon>
        <taxon>Ditrysia</taxon>
        <taxon>Papilionoidea</taxon>
        <taxon>Papilionidae</taxon>
        <taxon>Papilioninae</taxon>
        <taxon>Iphiclides</taxon>
    </lineage>
</organism>
<dbReference type="SUPFAM" id="SSF49562">
    <property type="entry name" value="C2 domain (Calcium/lipid-binding domain, CaLB)"/>
    <property type="match status" value="1"/>
</dbReference>